<proteinExistence type="predicted"/>
<accession>A0A068Q695</accession>
<dbReference type="OrthoDB" id="19835at10239"/>
<dbReference type="GeneID" id="22276618"/>
<name>A0A068Q695_BPKNT</name>
<organism evidence="1 2">
    <name type="scientific">Klebsiella phage NTUH-K2044-K1-1</name>
    <name type="common">Bacteriophage NTUH-K2044-K1-1</name>
    <dbReference type="NCBI Taxonomy" id="1194091"/>
    <lineage>
        <taxon>Viruses</taxon>
        <taxon>Duplodnaviria</taxon>
        <taxon>Heunggongvirae</taxon>
        <taxon>Uroviricota</taxon>
        <taxon>Caudoviricetes</taxon>
        <taxon>Autographivirales</taxon>
        <taxon>Autoscriptoviridae</taxon>
        <taxon>Slopekvirinae</taxon>
        <taxon>Drulisvirus</taxon>
        <taxon>Drulisvirus K244</taxon>
    </lineage>
</organism>
<dbReference type="EMBL" id="AB716666">
    <property type="protein sequence ID" value="BAP15715.1"/>
    <property type="molecule type" value="Genomic_DNA"/>
</dbReference>
<organismHost>
    <name type="scientific">Klebsiella pneumoniae</name>
    <dbReference type="NCBI Taxonomy" id="573"/>
</organismHost>
<dbReference type="KEGG" id="vg:22276618"/>
<reference evidence="1 2" key="1">
    <citation type="submission" date="2012-05" db="EMBL/GenBank/DDBJ databases">
        <title>Development of a bacteriophage/glycosidase system for capsular typing of Klebsiella pneumoniae.</title>
        <authorList>
            <person name="Lin T."/>
            <person name="Pan Y."/>
            <person name="Hsieh P."/>
            <person name="Wu M."/>
            <person name="Hsu C."/>
            <person name="Wang J."/>
        </authorList>
    </citation>
    <scope>NUCLEOTIDE SEQUENCE [LARGE SCALE GENOMIC DNA]</scope>
    <source>
        <strain evidence="1">NTUH-K2044-K1-1</strain>
    </source>
</reference>
<keyword evidence="2" id="KW-1185">Reference proteome</keyword>
<evidence type="ECO:0000313" key="1">
    <source>
        <dbReference type="EMBL" id="BAP15715.1"/>
    </source>
</evidence>
<protein>
    <submittedName>
        <fullName evidence="1">Uncharacterized protein</fullName>
    </submittedName>
</protein>
<dbReference type="RefSeq" id="YP_009098354.1">
    <property type="nucleotide sequence ID" value="NC_025418.1"/>
</dbReference>
<sequence>MGLSAAAAVIVRVMVEAAARLWLSIGGPCALRPTMLTPSISPRGQSLKSGCMRDWASISSSKPIASYGALCECNRRMRFHMKAILVYPGHELWPVWCNRVYAEYNYTVVIFSDKDTNQESPLKFVDTYTEMAARTVLDAVNLGIINDWRQLYG</sequence>
<evidence type="ECO:0000313" key="2">
    <source>
        <dbReference type="Proteomes" id="UP000027480"/>
    </source>
</evidence>
<dbReference type="Proteomes" id="UP000027480">
    <property type="component" value="Segment"/>
</dbReference>